<proteinExistence type="inferred from homology"/>
<name>A0A3L6F360_MAIZE</name>
<keyword evidence="7" id="KW-0325">Glycoprotein</keyword>
<dbReference type="GO" id="GO:0016020">
    <property type="term" value="C:membrane"/>
    <property type="evidence" value="ECO:0007669"/>
    <property type="project" value="UniProtKB-SubCell"/>
</dbReference>
<dbReference type="InterPro" id="IPR012419">
    <property type="entry name" value="Cas1_AcylTrans_dom"/>
</dbReference>
<dbReference type="Proteomes" id="UP000251960">
    <property type="component" value="Chromosome 4"/>
</dbReference>
<dbReference type="Pfam" id="PF07779">
    <property type="entry name" value="Cas1_AcylT"/>
    <property type="match status" value="1"/>
</dbReference>
<comment type="subcellular location">
    <subcellularLocation>
        <location evidence="1">Membrane</location>
        <topology evidence="1">Multi-pass membrane protein</topology>
    </subcellularLocation>
</comment>
<dbReference type="EMBL" id="NCVQ01000005">
    <property type="protein sequence ID" value="PWZ27293.1"/>
    <property type="molecule type" value="Genomic_DNA"/>
</dbReference>
<reference evidence="9" key="1">
    <citation type="journal article" date="2018" name="Nat. Genet.">
        <title>Extensive intraspecific gene order and gene structural variations between Mo17 and other maize genomes.</title>
        <authorList>
            <person name="Sun S."/>
            <person name="Zhou Y."/>
            <person name="Chen J."/>
            <person name="Shi J."/>
            <person name="Zhao H."/>
            <person name="Zhao H."/>
            <person name="Song W."/>
            <person name="Zhang M."/>
            <person name="Cui Y."/>
            <person name="Dong X."/>
            <person name="Liu H."/>
            <person name="Ma X."/>
            <person name="Jiao Y."/>
            <person name="Wang B."/>
            <person name="Wei X."/>
            <person name="Stein J.C."/>
            <person name="Glaubitz J.C."/>
            <person name="Lu F."/>
            <person name="Yu G."/>
            <person name="Liang C."/>
            <person name="Fengler K."/>
            <person name="Li B."/>
            <person name="Rafalski A."/>
            <person name="Schnable P.S."/>
            <person name="Ware D.H."/>
            <person name="Buckler E.S."/>
            <person name="Lai J."/>
        </authorList>
    </citation>
    <scope>NUCLEOTIDE SEQUENCE [LARGE SCALE GENOMIC DNA]</scope>
    <source>
        <tissue evidence="9">Seedling</tissue>
    </source>
</reference>
<evidence type="ECO:0000256" key="3">
    <source>
        <dbReference type="ARBA" id="ARBA00022679"/>
    </source>
</evidence>
<gene>
    <name evidence="9" type="primary">RWA3_4</name>
    <name evidence="9" type="ORF">Zm00014a_005870</name>
</gene>
<evidence type="ECO:0000256" key="7">
    <source>
        <dbReference type="ARBA" id="ARBA00023180"/>
    </source>
</evidence>
<protein>
    <submittedName>
        <fullName evidence="9">Protein REDUCED WALL ACETYLATION 3</fullName>
    </submittedName>
</protein>
<organism evidence="9">
    <name type="scientific">Zea mays</name>
    <name type="common">Maize</name>
    <dbReference type="NCBI Taxonomy" id="4577"/>
    <lineage>
        <taxon>Eukaryota</taxon>
        <taxon>Viridiplantae</taxon>
        <taxon>Streptophyta</taxon>
        <taxon>Embryophyta</taxon>
        <taxon>Tracheophyta</taxon>
        <taxon>Spermatophyta</taxon>
        <taxon>Magnoliopsida</taxon>
        <taxon>Liliopsida</taxon>
        <taxon>Poales</taxon>
        <taxon>Poaceae</taxon>
        <taxon>PACMAD clade</taxon>
        <taxon>Panicoideae</taxon>
        <taxon>Andropogonodae</taxon>
        <taxon>Andropogoneae</taxon>
        <taxon>Tripsacinae</taxon>
        <taxon>Zea</taxon>
    </lineage>
</organism>
<dbReference type="AlphaFoldDB" id="A0A3L6F360"/>
<dbReference type="PANTHER" id="PTHR13533:SF1">
    <property type="entry name" value="N-ACETYLNEURAMINATE 9-O-ACETYLTRANSFERASE"/>
    <property type="match status" value="1"/>
</dbReference>
<evidence type="ECO:0000256" key="2">
    <source>
        <dbReference type="ARBA" id="ARBA00010666"/>
    </source>
</evidence>
<evidence type="ECO:0000256" key="6">
    <source>
        <dbReference type="ARBA" id="ARBA00023136"/>
    </source>
</evidence>
<keyword evidence="6" id="KW-0472">Membrane</keyword>
<accession>A0A3L6F360</accession>
<dbReference type="GO" id="GO:0045492">
    <property type="term" value="P:xylan biosynthetic process"/>
    <property type="evidence" value="ECO:0007669"/>
    <property type="project" value="UniProtKB-ARBA"/>
</dbReference>
<evidence type="ECO:0000313" key="9">
    <source>
        <dbReference type="EMBL" id="PWZ27293.1"/>
    </source>
</evidence>
<keyword evidence="3" id="KW-0808">Transferase</keyword>
<evidence type="ECO:0000259" key="8">
    <source>
        <dbReference type="Pfam" id="PF07779"/>
    </source>
</evidence>
<dbReference type="PANTHER" id="PTHR13533">
    <property type="entry name" value="N-ACETYLNEURAMINATE 9-O-ACETYLTRANSFERASE"/>
    <property type="match status" value="1"/>
</dbReference>
<comment type="caution">
    <text evidence="9">The sequence shown here is derived from an EMBL/GenBank/DDBJ whole genome shotgun (WGS) entry which is preliminary data.</text>
</comment>
<keyword evidence="4" id="KW-0812">Transmembrane</keyword>
<evidence type="ECO:0000256" key="1">
    <source>
        <dbReference type="ARBA" id="ARBA00004141"/>
    </source>
</evidence>
<comment type="similarity">
    <text evidence="2">Belongs to the PC-esterase family. CASD1 subfamily.</text>
</comment>
<sequence>DVEVKFLCGILLHWAYIIEHEIIVKDHLVCLTNTMRSSGPTLIIFYSGYKDPSPSKAHLPLLHEWHFRSSLDRYIWIIGMIYAYFHPNLTMNCVSFRVYICLRNCTQQLRSASLALFAWIGKITLETYISHIHIWLRSSMPNGQPKWLICFIPDYPMLNFMLTTSIYLLVETTATLVDPVCIVQAQSEFAYHIKFYPDLQHSLLFR</sequence>
<dbReference type="GO" id="GO:0005794">
    <property type="term" value="C:Golgi apparatus"/>
    <property type="evidence" value="ECO:0007669"/>
    <property type="project" value="UniProtKB-ARBA"/>
</dbReference>
<dbReference type="GO" id="GO:0016740">
    <property type="term" value="F:transferase activity"/>
    <property type="evidence" value="ECO:0007669"/>
    <property type="project" value="UniProtKB-KW"/>
</dbReference>
<keyword evidence="5" id="KW-1133">Transmembrane helix</keyword>
<feature type="non-terminal residue" evidence="9">
    <location>
        <position position="1"/>
    </location>
</feature>
<feature type="domain" description="Cas1p 10 TM acyl transferase" evidence="8">
    <location>
        <begin position="93"/>
        <end position="171"/>
    </location>
</feature>
<evidence type="ECO:0000256" key="5">
    <source>
        <dbReference type="ARBA" id="ARBA00022989"/>
    </source>
</evidence>
<evidence type="ECO:0000256" key="4">
    <source>
        <dbReference type="ARBA" id="ARBA00022692"/>
    </source>
</evidence>